<keyword evidence="1" id="KW-0472">Membrane</keyword>
<dbReference type="InterPro" id="IPR021848">
    <property type="entry name" value="HODM_asu-like"/>
</dbReference>
<proteinExistence type="predicted"/>
<evidence type="ECO:0000313" key="3">
    <source>
        <dbReference type="Proteomes" id="UP001302812"/>
    </source>
</evidence>
<feature type="transmembrane region" description="Helical" evidence="1">
    <location>
        <begin position="6"/>
        <end position="27"/>
    </location>
</feature>
<keyword evidence="3" id="KW-1185">Reference proteome</keyword>
<dbReference type="AlphaFoldDB" id="A0AAN6QL18"/>
<dbReference type="Proteomes" id="UP001302812">
    <property type="component" value="Unassembled WGS sequence"/>
</dbReference>
<comment type="caution">
    <text evidence="2">The sequence shown here is derived from an EMBL/GenBank/DDBJ whole genome shotgun (WGS) entry which is preliminary data.</text>
</comment>
<accession>A0AAN6QL18</accession>
<evidence type="ECO:0000313" key="2">
    <source>
        <dbReference type="EMBL" id="KAK4108991.1"/>
    </source>
</evidence>
<dbReference type="GeneID" id="89936306"/>
<name>A0AAN6QL18_9PEZI</name>
<dbReference type="Pfam" id="PF11927">
    <property type="entry name" value="HODM_asu-like"/>
    <property type="match status" value="1"/>
</dbReference>
<dbReference type="RefSeq" id="XP_064666561.1">
    <property type="nucleotide sequence ID" value="XM_064812181.1"/>
</dbReference>
<reference evidence="2" key="1">
    <citation type="journal article" date="2023" name="Mol. Phylogenet. Evol.">
        <title>Genome-scale phylogeny and comparative genomics of the fungal order Sordariales.</title>
        <authorList>
            <person name="Hensen N."/>
            <person name="Bonometti L."/>
            <person name="Westerberg I."/>
            <person name="Brannstrom I.O."/>
            <person name="Guillou S."/>
            <person name="Cros-Aarteil S."/>
            <person name="Calhoun S."/>
            <person name="Haridas S."/>
            <person name="Kuo A."/>
            <person name="Mondo S."/>
            <person name="Pangilinan J."/>
            <person name="Riley R."/>
            <person name="LaButti K."/>
            <person name="Andreopoulos B."/>
            <person name="Lipzen A."/>
            <person name="Chen C."/>
            <person name="Yan M."/>
            <person name="Daum C."/>
            <person name="Ng V."/>
            <person name="Clum A."/>
            <person name="Steindorff A."/>
            <person name="Ohm R.A."/>
            <person name="Martin F."/>
            <person name="Silar P."/>
            <person name="Natvig D.O."/>
            <person name="Lalanne C."/>
            <person name="Gautier V."/>
            <person name="Ament-Velasquez S.L."/>
            <person name="Kruys A."/>
            <person name="Hutchinson M.I."/>
            <person name="Powell A.J."/>
            <person name="Barry K."/>
            <person name="Miller A.N."/>
            <person name="Grigoriev I.V."/>
            <person name="Debuchy R."/>
            <person name="Gladieux P."/>
            <person name="Hiltunen Thoren M."/>
            <person name="Johannesson H."/>
        </authorList>
    </citation>
    <scope>NUCLEOTIDE SEQUENCE</scope>
    <source>
        <strain evidence="2">CBS 508.74</strain>
    </source>
</reference>
<sequence>MILIDPRLLAGTVAISLLLVTLYHFVLRRKQKSTPSSTSTCLHQFPPSRRHVLARLPQFETRKLPRDIPPSVLIYQALPTTKEADLSKDDQYTPTGFSTQEIRALGRFPDYAMLSGVPNPEPCSGTWDISRARFRPFRPFRWNYHQHMALMKYDPNWWIELESNYTQTMAARQALLGKHPEHIFFQSPGADLAVRELSEMLLQFLTLRYPGHFSLSHGNTLFHNRLLHTVTDLSTTPPLRAIFDNVPEDYALMLRSELDGVYHLRAAAVCSSVGWHIGLHRDAPLRAIHTDVPDAGRMAFSMDRWFTKVPTDGPVSRCSWSLEDWEVLFASPGVGEEEGEEKWTRSRFVGRESELAVKDIRLRCDYQTLRRLPLSGAVVFNFKAVFTPLEELREEPFVPALLAKVLAEGKENLVTYKVEEHVKEVALKALEKWAAEQVQQGVVPADWEVRTLDESPFFPQWQEKWRRQQGFDCL</sequence>
<protein>
    <submittedName>
        <fullName evidence="2">Uncharacterized protein</fullName>
    </submittedName>
</protein>
<evidence type="ECO:0000256" key="1">
    <source>
        <dbReference type="SAM" id="Phobius"/>
    </source>
</evidence>
<keyword evidence="1" id="KW-1133">Transmembrane helix</keyword>
<gene>
    <name evidence="2" type="ORF">N656DRAFT_717084</name>
</gene>
<dbReference type="EMBL" id="MU853359">
    <property type="protein sequence ID" value="KAK4108991.1"/>
    <property type="molecule type" value="Genomic_DNA"/>
</dbReference>
<organism evidence="2 3">
    <name type="scientific">Canariomyces notabilis</name>
    <dbReference type="NCBI Taxonomy" id="2074819"/>
    <lineage>
        <taxon>Eukaryota</taxon>
        <taxon>Fungi</taxon>
        <taxon>Dikarya</taxon>
        <taxon>Ascomycota</taxon>
        <taxon>Pezizomycotina</taxon>
        <taxon>Sordariomycetes</taxon>
        <taxon>Sordariomycetidae</taxon>
        <taxon>Sordariales</taxon>
        <taxon>Chaetomiaceae</taxon>
        <taxon>Canariomyces</taxon>
    </lineage>
</organism>
<reference evidence="2" key="2">
    <citation type="submission" date="2023-05" db="EMBL/GenBank/DDBJ databases">
        <authorList>
            <consortium name="Lawrence Berkeley National Laboratory"/>
            <person name="Steindorff A."/>
            <person name="Hensen N."/>
            <person name="Bonometti L."/>
            <person name="Westerberg I."/>
            <person name="Brannstrom I.O."/>
            <person name="Guillou S."/>
            <person name="Cros-Aarteil S."/>
            <person name="Calhoun S."/>
            <person name="Haridas S."/>
            <person name="Kuo A."/>
            <person name="Mondo S."/>
            <person name="Pangilinan J."/>
            <person name="Riley R."/>
            <person name="Labutti K."/>
            <person name="Andreopoulos B."/>
            <person name="Lipzen A."/>
            <person name="Chen C."/>
            <person name="Yanf M."/>
            <person name="Daum C."/>
            <person name="Ng V."/>
            <person name="Clum A."/>
            <person name="Ohm R."/>
            <person name="Martin F."/>
            <person name="Silar P."/>
            <person name="Natvig D."/>
            <person name="Lalanne C."/>
            <person name="Gautier V."/>
            <person name="Ament-Velasquez S.L."/>
            <person name="Kruys A."/>
            <person name="Hutchinson M.I."/>
            <person name="Powell A.J."/>
            <person name="Barry K."/>
            <person name="Miller A.N."/>
            <person name="Grigoriev I.V."/>
            <person name="Debuchy R."/>
            <person name="Gladieux P."/>
            <person name="Thoren M.H."/>
            <person name="Johannesson H."/>
        </authorList>
    </citation>
    <scope>NUCLEOTIDE SEQUENCE</scope>
    <source>
        <strain evidence="2">CBS 508.74</strain>
    </source>
</reference>
<keyword evidence="1" id="KW-0812">Transmembrane</keyword>